<proteinExistence type="predicted"/>
<comment type="caution">
    <text evidence="1">The sequence shown here is derived from an EMBL/GenBank/DDBJ whole genome shotgun (WGS) entry which is preliminary data.</text>
</comment>
<organism evidence="1 2">
    <name type="scientific">Merismopedia glauca CCAP 1448/3</name>
    <dbReference type="NCBI Taxonomy" id="1296344"/>
    <lineage>
        <taxon>Bacteria</taxon>
        <taxon>Bacillati</taxon>
        <taxon>Cyanobacteriota</taxon>
        <taxon>Cyanophyceae</taxon>
        <taxon>Synechococcales</taxon>
        <taxon>Merismopediaceae</taxon>
        <taxon>Merismopedia</taxon>
    </lineage>
</organism>
<dbReference type="OrthoDB" id="531951at2"/>
<evidence type="ECO:0000313" key="1">
    <source>
        <dbReference type="EMBL" id="PSB02789.1"/>
    </source>
</evidence>
<accession>A0A2T1C3E8</accession>
<dbReference type="Proteomes" id="UP000238762">
    <property type="component" value="Unassembled WGS sequence"/>
</dbReference>
<reference evidence="1 2" key="1">
    <citation type="submission" date="2018-02" db="EMBL/GenBank/DDBJ databases">
        <authorList>
            <person name="Cohen D.B."/>
            <person name="Kent A.D."/>
        </authorList>
    </citation>
    <scope>NUCLEOTIDE SEQUENCE [LARGE SCALE GENOMIC DNA]</scope>
    <source>
        <strain evidence="1 2">CCAP 1448/3</strain>
    </source>
</reference>
<gene>
    <name evidence="1" type="ORF">C7B64_11595</name>
</gene>
<sequence>MTAFWEELAAGLESLPQPEVKEKDLTAKKVVERLYDSLIDSLDRGHTHDSLAQYLNDKGVAIAPSTLKFYMAEILKDRKKKARQERQLAKKETVPVDATKVVSIDRKNELSHVEADTFDPAAL</sequence>
<keyword evidence="2" id="KW-1185">Reference proteome</keyword>
<protein>
    <submittedName>
        <fullName evidence="1">Uncharacterized protein</fullName>
    </submittedName>
</protein>
<dbReference type="EMBL" id="PVWJ01000049">
    <property type="protein sequence ID" value="PSB02789.1"/>
    <property type="molecule type" value="Genomic_DNA"/>
</dbReference>
<reference evidence="1 2" key="2">
    <citation type="submission" date="2018-03" db="EMBL/GenBank/DDBJ databases">
        <title>The ancient ancestry and fast evolution of plastids.</title>
        <authorList>
            <person name="Moore K.R."/>
            <person name="Magnabosco C."/>
            <person name="Momper L."/>
            <person name="Gold D.A."/>
            <person name="Bosak T."/>
            <person name="Fournier G.P."/>
        </authorList>
    </citation>
    <scope>NUCLEOTIDE SEQUENCE [LARGE SCALE GENOMIC DNA]</scope>
    <source>
        <strain evidence="1 2">CCAP 1448/3</strain>
    </source>
</reference>
<name>A0A2T1C3E8_9CYAN</name>
<dbReference type="AlphaFoldDB" id="A0A2T1C3E8"/>
<evidence type="ECO:0000313" key="2">
    <source>
        <dbReference type="Proteomes" id="UP000238762"/>
    </source>
</evidence>
<dbReference type="RefSeq" id="WP_106288815.1">
    <property type="nucleotide sequence ID" value="NZ_CAWNTC010000039.1"/>
</dbReference>